<proteinExistence type="predicted"/>
<dbReference type="HOGENOM" id="CLU_1504911_0_0_1"/>
<dbReference type="InParanoid" id="B0W4U2"/>
<evidence type="ECO:0000313" key="3">
    <source>
        <dbReference type="Proteomes" id="UP000002320"/>
    </source>
</evidence>
<reference evidence="1" key="1">
    <citation type="submission" date="2007-03" db="EMBL/GenBank/DDBJ databases">
        <title>Annotation of Culex pipiens quinquefasciatus.</title>
        <authorList>
            <consortium name="The Broad Institute Genome Sequencing Platform"/>
            <person name="Atkinson P.W."/>
            <person name="Hemingway J."/>
            <person name="Christensen B.M."/>
            <person name="Higgs S."/>
            <person name="Kodira C."/>
            <person name="Hannick L."/>
            <person name="Megy K."/>
            <person name="O'Leary S."/>
            <person name="Pearson M."/>
            <person name="Haas B.J."/>
            <person name="Mauceli E."/>
            <person name="Wortman J.R."/>
            <person name="Lee N.H."/>
            <person name="Guigo R."/>
            <person name="Stanke M."/>
            <person name="Alvarado L."/>
            <person name="Amedeo P."/>
            <person name="Antoine C.H."/>
            <person name="Arensburger P."/>
            <person name="Bidwell S.L."/>
            <person name="Crawford M."/>
            <person name="Camaro F."/>
            <person name="Devon K."/>
            <person name="Engels R."/>
            <person name="Hammond M."/>
            <person name="Howarth C."/>
            <person name="Koehrsen M."/>
            <person name="Lawson D."/>
            <person name="Montgomery P."/>
            <person name="Nene V."/>
            <person name="Nusbaum C."/>
            <person name="Puiu D."/>
            <person name="Romero-Severson J."/>
            <person name="Severson D.W."/>
            <person name="Shumway M."/>
            <person name="Sisk P."/>
            <person name="Stolte C."/>
            <person name="Zeng Q."/>
            <person name="Eisenstadt E."/>
            <person name="Fraser-Liggett C."/>
            <person name="Strausberg R."/>
            <person name="Galagan J."/>
            <person name="Birren B."/>
            <person name="Collins F.H."/>
        </authorList>
    </citation>
    <scope>NUCLEOTIDE SEQUENCE [LARGE SCALE GENOMIC DNA]</scope>
    <source>
        <strain evidence="1">JHB</strain>
    </source>
</reference>
<dbReference type="OMA" id="ETKEYAC"/>
<keyword evidence="3" id="KW-1185">Reference proteome</keyword>
<dbReference type="EnsemblMetazoa" id="CPIJ001949-RA">
    <property type="protein sequence ID" value="CPIJ001949-PA"/>
    <property type="gene ID" value="CPIJ001949"/>
</dbReference>
<protein>
    <submittedName>
        <fullName evidence="1 2">Uncharacterized protein</fullName>
    </submittedName>
</protein>
<evidence type="ECO:0000313" key="2">
    <source>
        <dbReference type="EnsemblMetazoa" id="CPIJ001949-PA"/>
    </source>
</evidence>
<dbReference type="AlphaFoldDB" id="B0W4U2"/>
<sequence length="179" mass="20929">MTMNGSVQFTGDFESPTRLRLYSKKLERGEWVPGFLNREVLNMCPLLQLPHEIWYPFTSIMKQKSCPYRAGLLVYSKKLERGEWVSGFFNRVVQNVCPLLQMPTELWYPYTRLLKQKTCPYKAGHVENGKPSNIGNFADYLHLPPSFIGDWRMYYEITTTRNGRRVPECLMMAMTVSEV</sequence>
<name>B0W4U2_CULQU</name>
<dbReference type="VEuPathDB" id="VectorBase:CPIJ001949"/>
<accession>B0W4U2</accession>
<evidence type="ECO:0000313" key="1">
    <source>
        <dbReference type="EMBL" id="EDS34280.1"/>
    </source>
</evidence>
<dbReference type="KEGG" id="cqu:CpipJ_CPIJ001949"/>
<reference evidence="2" key="2">
    <citation type="submission" date="2021-02" db="UniProtKB">
        <authorList>
            <consortium name="EnsemblMetazoa"/>
        </authorList>
    </citation>
    <scope>IDENTIFICATION</scope>
    <source>
        <strain evidence="2">JHB</strain>
    </source>
</reference>
<gene>
    <name evidence="2" type="primary">6033251</name>
    <name evidence="1" type="ORF">CpipJ_CPIJ001949</name>
</gene>
<dbReference type="VEuPathDB" id="VectorBase:CQUJHB007208"/>
<dbReference type="EMBL" id="DS231839">
    <property type="protein sequence ID" value="EDS34280.1"/>
    <property type="molecule type" value="Genomic_DNA"/>
</dbReference>
<dbReference type="Proteomes" id="UP000002320">
    <property type="component" value="Unassembled WGS sequence"/>
</dbReference>
<organism>
    <name type="scientific">Culex quinquefasciatus</name>
    <name type="common">Southern house mosquito</name>
    <name type="synonym">Culex pungens</name>
    <dbReference type="NCBI Taxonomy" id="7176"/>
    <lineage>
        <taxon>Eukaryota</taxon>
        <taxon>Metazoa</taxon>
        <taxon>Ecdysozoa</taxon>
        <taxon>Arthropoda</taxon>
        <taxon>Hexapoda</taxon>
        <taxon>Insecta</taxon>
        <taxon>Pterygota</taxon>
        <taxon>Neoptera</taxon>
        <taxon>Endopterygota</taxon>
        <taxon>Diptera</taxon>
        <taxon>Nematocera</taxon>
        <taxon>Culicoidea</taxon>
        <taxon>Culicidae</taxon>
        <taxon>Culicinae</taxon>
        <taxon>Culicini</taxon>
        <taxon>Culex</taxon>
        <taxon>Culex</taxon>
    </lineage>
</organism>
<dbReference type="OrthoDB" id="7728951at2759"/>